<sequence length="123" mass="14220">MDLERLHENYLSKPARGGGRTYDMLVSVVQCADWPDVSPIMVVCAQWREVSRLMEMAVHIAHDLGFSNRVLACDRLQVETTEIIFRSSSERSMGQRFANDFKDHFVWDVDRRLMRLYPGVTGV</sequence>
<organism evidence="1">
    <name type="scientific">marine sediment metagenome</name>
    <dbReference type="NCBI Taxonomy" id="412755"/>
    <lineage>
        <taxon>unclassified sequences</taxon>
        <taxon>metagenomes</taxon>
        <taxon>ecological metagenomes</taxon>
    </lineage>
</organism>
<dbReference type="AlphaFoldDB" id="A0A0F9TG11"/>
<gene>
    <name evidence="1" type="ORF">LCGC14_0331690</name>
</gene>
<protein>
    <submittedName>
        <fullName evidence="1">Uncharacterized protein</fullName>
    </submittedName>
</protein>
<name>A0A0F9TG11_9ZZZZ</name>
<proteinExistence type="predicted"/>
<evidence type="ECO:0000313" key="1">
    <source>
        <dbReference type="EMBL" id="KKN80215.1"/>
    </source>
</evidence>
<accession>A0A0F9TG11</accession>
<comment type="caution">
    <text evidence="1">The sequence shown here is derived from an EMBL/GenBank/DDBJ whole genome shotgun (WGS) entry which is preliminary data.</text>
</comment>
<dbReference type="EMBL" id="LAZR01000234">
    <property type="protein sequence ID" value="KKN80215.1"/>
    <property type="molecule type" value="Genomic_DNA"/>
</dbReference>
<reference evidence="1" key="1">
    <citation type="journal article" date="2015" name="Nature">
        <title>Complex archaea that bridge the gap between prokaryotes and eukaryotes.</title>
        <authorList>
            <person name="Spang A."/>
            <person name="Saw J.H."/>
            <person name="Jorgensen S.L."/>
            <person name="Zaremba-Niedzwiedzka K."/>
            <person name="Martijn J."/>
            <person name="Lind A.E."/>
            <person name="van Eijk R."/>
            <person name="Schleper C."/>
            <person name="Guy L."/>
            <person name="Ettema T.J."/>
        </authorList>
    </citation>
    <scope>NUCLEOTIDE SEQUENCE</scope>
</reference>